<dbReference type="OrthoDB" id="2520872at2759"/>
<organism evidence="2 3">
    <name type="scientific">Leucosporidium creatinivorum</name>
    <dbReference type="NCBI Taxonomy" id="106004"/>
    <lineage>
        <taxon>Eukaryota</taxon>
        <taxon>Fungi</taxon>
        <taxon>Dikarya</taxon>
        <taxon>Basidiomycota</taxon>
        <taxon>Pucciniomycotina</taxon>
        <taxon>Microbotryomycetes</taxon>
        <taxon>Leucosporidiales</taxon>
        <taxon>Leucosporidium</taxon>
    </lineage>
</organism>
<evidence type="ECO:0000313" key="2">
    <source>
        <dbReference type="EMBL" id="ORY81258.1"/>
    </source>
</evidence>
<keyword evidence="3" id="KW-1185">Reference proteome</keyword>
<dbReference type="EMBL" id="MCGR01000023">
    <property type="protein sequence ID" value="ORY81258.1"/>
    <property type="molecule type" value="Genomic_DNA"/>
</dbReference>
<protein>
    <submittedName>
        <fullName evidence="2">Uncharacterized protein</fullName>
    </submittedName>
</protein>
<keyword evidence="1" id="KW-0812">Transmembrane</keyword>
<evidence type="ECO:0000313" key="3">
    <source>
        <dbReference type="Proteomes" id="UP000193467"/>
    </source>
</evidence>
<comment type="caution">
    <text evidence="2">The sequence shown here is derived from an EMBL/GenBank/DDBJ whole genome shotgun (WGS) entry which is preliminary data.</text>
</comment>
<accession>A0A1Y2FBG4</accession>
<proteinExistence type="predicted"/>
<reference evidence="2 3" key="1">
    <citation type="submission" date="2016-07" db="EMBL/GenBank/DDBJ databases">
        <title>Pervasive Adenine N6-methylation of Active Genes in Fungi.</title>
        <authorList>
            <consortium name="DOE Joint Genome Institute"/>
            <person name="Mondo S.J."/>
            <person name="Dannebaum R.O."/>
            <person name="Kuo R.C."/>
            <person name="Labutti K."/>
            <person name="Haridas S."/>
            <person name="Kuo A."/>
            <person name="Salamov A."/>
            <person name="Ahrendt S.R."/>
            <person name="Lipzen A."/>
            <person name="Sullivan W."/>
            <person name="Andreopoulos W.B."/>
            <person name="Clum A."/>
            <person name="Lindquist E."/>
            <person name="Daum C."/>
            <person name="Ramamoorthy G.K."/>
            <person name="Gryganskyi A."/>
            <person name="Culley D."/>
            <person name="Magnuson J.K."/>
            <person name="James T.Y."/>
            <person name="O'Malley M.A."/>
            <person name="Stajich J.E."/>
            <person name="Spatafora J.W."/>
            <person name="Visel A."/>
            <person name="Grigoriev I.V."/>
        </authorList>
    </citation>
    <scope>NUCLEOTIDE SEQUENCE [LARGE SCALE GENOMIC DNA]</scope>
    <source>
        <strain evidence="2 3">62-1032</strain>
    </source>
</reference>
<dbReference type="InParanoid" id="A0A1Y2FBG4"/>
<feature type="transmembrane region" description="Helical" evidence="1">
    <location>
        <begin position="35"/>
        <end position="54"/>
    </location>
</feature>
<keyword evidence="1" id="KW-0472">Membrane</keyword>
<gene>
    <name evidence="2" type="ORF">BCR35DRAFT_331659</name>
</gene>
<keyword evidence="1" id="KW-1133">Transmembrane helix</keyword>
<dbReference type="STRING" id="106004.A0A1Y2FBG4"/>
<dbReference type="AlphaFoldDB" id="A0A1Y2FBG4"/>
<evidence type="ECO:0000256" key="1">
    <source>
        <dbReference type="SAM" id="Phobius"/>
    </source>
</evidence>
<sequence length="409" mass="45336">MSNGAMHAEGYSKLSTRTQELVLPLGNPHRRRHRLLWVAIPSLLTLALLSLASLHPRSQEQLKRLSHYTIGRQYKTAVGPRSYQHLYQGCNLTELLLDLKQSRIKEDAPSKYANFTVTPYVPEDNAPPPFAGFSFDLDTCPPPHVFTREEACDLIGSFGALILSGDSFIRHVWDALLIFLTNDLSGAVVDPQHCAQCRGEHLFNDRELSNFTALTPCRLGIYDELESLPGDVCRGREVRGKWLTGLTSISLPSLLAYIASLPPASQQRSPVLLFGAGVHGGYSLNLTAENFILPVLNLNSRFSPHIVPIWQSSHAPGDNVATPYYNTQGRAAVKKYIAGVERIIQNNQKVSTVSEGSLLCMSWYTVTEGADSFDGQHYSYQVNTEKMYTLLTVLDLVWHEIEAAGGLVD</sequence>
<name>A0A1Y2FBG4_9BASI</name>
<dbReference type="Proteomes" id="UP000193467">
    <property type="component" value="Unassembled WGS sequence"/>
</dbReference>